<dbReference type="GeneID" id="27670338"/>
<dbReference type="SUPFAM" id="SSF48403">
    <property type="entry name" value="Ankyrin repeat"/>
    <property type="match status" value="1"/>
</dbReference>
<feature type="compositionally biased region" description="Basic and acidic residues" evidence="10">
    <location>
        <begin position="674"/>
        <end position="684"/>
    </location>
</feature>
<feature type="compositionally biased region" description="Low complexity" evidence="10">
    <location>
        <begin position="27"/>
        <end position="48"/>
    </location>
</feature>
<evidence type="ECO:0000256" key="5">
    <source>
        <dbReference type="ARBA" id="ARBA00023242"/>
    </source>
</evidence>
<dbReference type="GO" id="GO:0030907">
    <property type="term" value="C:MBF transcription complex"/>
    <property type="evidence" value="ECO:0007669"/>
    <property type="project" value="TreeGrafter"/>
</dbReference>
<dbReference type="RefSeq" id="XP_016587581.1">
    <property type="nucleotide sequence ID" value="XM_016735061.1"/>
</dbReference>
<dbReference type="KEGG" id="ssck:SPSK_08464"/>
<dbReference type="InterPro" id="IPR051642">
    <property type="entry name" value="SWI6-like"/>
</dbReference>
<feature type="region of interest" description="Disordered" evidence="10">
    <location>
        <begin position="296"/>
        <end position="378"/>
    </location>
</feature>
<reference evidence="12 13" key="1">
    <citation type="journal article" date="2014" name="BMC Genomics">
        <title>Comparative genomics of the major fungal agents of human and animal Sporotrichosis: Sporothrix schenckii and Sporothrix brasiliensis.</title>
        <authorList>
            <person name="Teixeira M.M."/>
            <person name="de Almeida L.G."/>
            <person name="Kubitschek-Barreira P."/>
            <person name="Alves F.L."/>
            <person name="Kioshima E.S."/>
            <person name="Abadio A.K."/>
            <person name="Fernandes L."/>
            <person name="Derengowski L.S."/>
            <person name="Ferreira K.S."/>
            <person name="Souza R.C."/>
            <person name="Ruiz J.C."/>
            <person name="de Andrade N.C."/>
            <person name="Paes H.C."/>
            <person name="Nicola A.M."/>
            <person name="Albuquerque P."/>
            <person name="Gerber A.L."/>
            <person name="Martins V.P."/>
            <person name="Peconick L.D."/>
            <person name="Neto A.V."/>
            <person name="Chaucanez C.B."/>
            <person name="Silva P.A."/>
            <person name="Cunha O.L."/>
            <person name="de Oliveira F.F."/>
            <person name="dos Santos T.C."/>
            <person name="Barros A.L."/>
            <person name="Soares M.A."/>
            <person name="de Oliveira L.M."/>
            <person name="Marini M.M."/>
            <person name="Villalobos-Duno H."/>
            <person name="Cunha M.M."/>
            <person name="de Hoog S."/>
            <person name="da Silveira J.F."/>
            <person name="Henrissat B."/>
            <person name="Nino-Vega G.A."/>
            <person name="Cisalpino P.S."/>
            <person name="Mora-Montes H.M."/>
            <person name="Almeida S.R."/>
            <person name="Stajich J.E."/>
            <person name="Lopes-Bezerra L.M."/>
            <person name="Vasconcelos A.T."/>
            <person name="Felipe M.S."/>
        </authorList>
    </citation>
    <scope>NUCLEOTIDE SEQUENCE [LARGE SCALE GENOMIC DNA]</scope>
    <source>
        <strain evidence="12 13">1099-18</strain>
    </source>
</reference>
<dbReference type="PANTHER" id="PTHR43828">
    <property type="entry name" value="ASPARAGINASE"/>
    <property type="match status" value="1"/>
</dbReference>
<evidence type="ECO:0000256" key="8">
    <source>
        <dbReference type="ARBA" id="ARBA00073460"/>
    </source>
</evidence>
<keyword evidence="2" id="KW-0677">Repeat</keyword>
<feature type="region of interest" description="Disordered" evidence="10">
    <location>
        <begin position="1"/>
        <end position="132"/>
    </location>
</feature>
<dbReference type="FunFam" id="1.25.40.20:FF:000365">
    <property type="entry name" value="Start control protein cdc10"/>
    <property type="match status" value="1"/>
</dbReference>
<dbReference type="Gene3D" id="1.25.40.20">
    <property type="entry name" value="Ankyrin repeat-containing domain"/>
    <property type="match status" value="1"/>
</dbReference>
<feature type="compositionally biased region" description="Polar residues" evidence="10">
    <location>
        <begin position="350"/>
        <end position="363"/>
    </location>
</feature>
<gene>
    <name evidence="12" type="ORF">SPSK_08464</name>
</gene>
<evidence type="ECO:0000313" key="13">
    <source>
        <dbReference type="Proteomes" id="UP000033710"/>
    </source>
</evidence>
<feature type="compositionally biased region" description="Polar residues" evidence="10">
    <location>
        <begin position="1"/>
        <end position="11"/>
    </location>
</feature>
<evidence type="ECO:0000256" key="9">
    <source>
        <dbReference type="PROSITE-ProRule" id="PRU00023"/>
    </source>
</evidence>
<dbReference type="GO" id="GO:0030435">
    <property type="term" value="P:sporulation resulting in formation of a cellular spore"/>
    <property type="evidence" value="ECO:0007669"/>
    <property type="project" value="UniProtKB-KW"/>
</dbReference>
<dbReference type="PROSITE" id="PS51299">
    <property type="entry name" value="HTH_APSES"/>
    <property type="match status" value="1"/>
</dbReference>
<dbReference type="InterPro" id="IPR036770">
    <property type="entry name" value="Ankyrin_rpt-contain_sf"/>
</dbReference>
<dbReference type="SMART" id="SM01252">
    <property type="entry name" value="KilA-N"/>
    <property type="match status" value="1"/>
</dbReference>
<comment type="subcellular location">
    <subcellularLocation>
        <location evidence="1">Nucleus</location>
    </subcellularLocation>
</comment>
<dbReference type="GO" id="GO:0048315">
    <property type="term" value="P:conidium formation"/>
    <property type="evidence" value="ECO:0007669"/>
    <property type="project" value="UniProtKB-KW"/>
</dbReference>
<dbReference type="FunFam" id="3.10.260.10:FF:000001">
    <property type="entry name" value="APSES transcription factor (MbpA)"/>
    <property type="match status" value="1"/>
</dbReference>
<feature type="repeat" description="ANK" evidence="9">
    <location>
        <begin position="479"/>
        <end position="511"/>
    </location>
</feature>
<sequence>MASATVTTSLQPHRASFSAAGGLSHEQTQPPTQKATAPTPSPASASAQLAVTLPPSHPSHAPHLSVSNPLDKSSNSLSGVAQMPSASQQSQSSQQSFAMNADPSQQSGPLSVSGYRPFAESSQSKPEDDDPMKIYSAVYSNTNVYEMEVNGIAVMRRRHDSWLNATQILKVAGVDKGKRTKILEKEIQTGEHEKIQGGYGKYQGTWIRFERGVEVCRQYGVEEILRPLLTYDMGQDGGIAGQGNFNTPTKEQAMAAQRKRLYNAGNESRSNGASGTFFKGISSTASNMVGIISKARFESPGPRNRPASGQADRNGLARGPSFTRQPSMQGDELPNSQQSYTSEYNRDDAYSSQPHSTQQTNIGDGTEPPRKRARMAAAPADSFAFPGSADAYANAAAFPGSPTEPNESFIYSQAGFELHPSIEGLNPLPPLPFEVSADAENKRNTLMSLFMDSNGTDQSRFDILRRMTPHELDMPIDAQSHTALHWAATLSRMPLLRSLIASGANPFRVNAVGETALMRACLVTNSHEHNSMPDLLDVLGSTIEVRDAKGRTVLHHIAVTSSVKGRSAASRYYLQCLLEWVVRQGSAPSSQVLQSSMNGNLSSAPEKLGLARFMSEIVNAQDKAGDTALNIAAKIGNRSIISQLLEVCADPNLPNRQGLRPLDFGVGVSTSGEGRADDARDGEPKGGSGSSQKSHESNDEIVSCKNLTIYLLHSPGQQFETASVFRNEMKAKQHAVDSLHASIRATSSQLGEARRTLDTLEGKAKKQQQSRQKVINLSRARDEEQFRVMELEQARGRTRSDPSLTMSWEVEVESLVTMPTPSPGSECINGSTLRDSPVLPSSSVLRARINALRLRTAETRQAEQALKSRSREIELKFRHLVALATKCSDADVDSHLDSLMRAVESEKGDLEIGRVRRFLGGVEGVVH</sequence>
<dbReference type="GO" id="GO:0033309">
    <property type="term" value="C:SBF transcription complex"/>
    <property type="evidence" value="ECO:0007669"/>
    <property type="project" value="TreeGrafter"/>
</dbReference>
<keyword evidence="6" id="KW-0183">Conidiation</keyword>
<feature type="repeat" description="ANK" evidence="9">
    <location>
        <begin position="624"/>
        <end position="656"/>
    </location>
</feature>
<dbReference type="PROSITE" id="PS50088">
    <property type="entry name" value="ANK_REPEAT"/>
    <property type="match status" value="2"/>
</dbReference>
<dbReference type="InterPro" id="IPR036887">
    <property type="entry name" value="HTH_APSES_sf"/>
</dbReference>
<dbReference type="Proteomes" id="UP000033710">
    <property type="component" value="Unassembled WGS sequence"/>
</dbReference>
<dbReference type="Gene3D" id="3.10.260.10">
    <property type="entry name" value="Transcription regulator HTH, APSES-type DNA-binding domain"/>
    <property type="match status" value="1"/>
</dbReference>
<dbReference type="VEuPathDB" id="FungiDB:SPSK_08464"/>
<feature type="region of interest" description="Disordered" evidence="10">
    <location>
        <begin position="664"/>
        <end position="699"/>
    </location>
</feature>
<feature type="compositionally biased region" description="Polar residues" evidence="10">
    <location>
        <begin position="322"/>
        <end position="343"/>
    </location>
</feature>
<comment type="caution">
    <text evidence="12">The sequence shown here is derived from an EMBL/GenBank/DDBJ whole genome shotgun (WGS) entry which is preliminary data.</text>
</comment>
<comment type="function">
    <text evidence="7">Transcription factor that plays a role downstream of the MCK1-MKK2-MPS1 cascade. Required for hyphal morphogenesis and pathogenicity. Is an important oxidative stress response regulator and plays a positive role in the regulation of extracellular peroxidases.</text>
</comment>
<evidence type="ECO:0000256" key="6">
    <source>
        <dbReference type="ARBA" id="ARBA00023321"/>
    </source>
</evidence>
<evidence type="ECO:0000256" key="3">
    <source>
        <dbReference type="ARBA" id="ARBA00022969"/>
    </source>
</evidence>
<protein>
    <recommendedName>
        <fullName evidence="8">Transcription factor SWI6</fullName>
    </recommendedName>
</protein>
<dbReference type="PROSITE" id="PS50297">
    <property type="entry name" value="ANK_REP_REGION"/>
    <property type="match status" value="2"/>
</dbReference>
<feature type="compositionally biased region" description="Low complexity" evidence="10">
    <location>
        <begin position="58"/>
        <end position="67"/>
    </location>
</feature>
<evidence type="ECO:0000256" key="2">
    <source>
        <dbReference type="ARBA" id="ARBA00022737"/>
    </source>
</evidence>
<dbReference type="GO" id="GO:0003713">
    <property type="term" value="F:transcription coactivator activity"/>
    <property type="evidence" value="ECO:0007669"/>
    <property type="project" value="TreeGrafter"/>
</dbReference>
<keyword evidence="4 9" id="KW-0040">ANK repeat</keyword>
<dbReference type="InterPro" id="IPR002110">
    <property type="entry name" value="Ankyrin_rpt"/>
</dbReference>
<feature type="compositionally biased region" description="Low complexity" evidence="10">
    <location>
        <begin position="87"/>
        <end position="96"/>
    </location>
</feature>
<dbReference type="Pfam" id="PF00023">
    <property type="entry name" value="Ank"/>
    <property type="match status" value="1"/>
</dbReference>
<dbReference type="Pfam" id="PF13637">
    <property type="entry name" value="Ank_4"/>
    <property type="match status" value="1"/>
</dbReference>
<dbReference type="EMBL" id="AXCR01000007">
    <property type="protein sequence ID" value="KJR84905.1"/>
    <property type="molecule type" value="Genomic_DNA"/>
</dbReference>
<dbReference type="GO" id="GO:0001228">
    <property type="term" value="F:DNA-binding transcription activator activity, RNA polymerase II-specific"/>
    <property type="evidence" value="ECO:0007669"/>
    <property type="project" value="UniProtKB-ARBA"/>
</dbReference>
<keyword evidence="3" id="KW-0749">Sporulation</keyword>
<reference evidence="12 13" key="2">
    <citation type="journal article" date="2015" name="Eukaryot. Cell">
        <title>Asexual propagation of a virulent clone complex in a human and feline outbreak of sporotrichosis.</title>
        <authorList>
            <person name="Teixeira Mde M."/>
            <person name="Rodrigues A.M."/>
            <person name="Tsui C.K."/>
            <person name="de Almeida L.G."/>
            <person name="Van Diepeningen A.D."/>
            <person name="van den Ende B.G."/>
            <person name="Fernandes G.F."/>
            <person name="Kano R."/>
            <person name="Hamelin R.C."/>
            <person name="Lopes-Bezerra L.M."/>
            <person name="Vasconcelos A.T."/>
            <person name="de Hoog S."/>
            <person name="de Camargo Z.P."/>
            <person name="Felipe M.S."/>
        </authorList>
    </citation>
    <scope>NUCLEOTIDE SEQUENCE [LARGE SCALE GENOMIC DNA]</scope>
    <source>
        <strain evidence="12 13">1099-18</strain>
    </source>
</reference>
<evidence type="ECO:0000256" key="4">
    <source>
        <dbReference type="ARBA" id="ARBA00023043"/>
    </source>
</evidence>
<evidence type="ECO:0000256" key="1">
    <source>
        <dbReference type="ARBA" id="ARBA00004123"/>
    </source>
</evidence>
<name>A0A0F2M7V6_SPOSC</name>
<dbReference type="SMART" id="SM00248">
    <property type="entry name" value="ANK"/>
    <property type="match status" value="2"/>
</dbReference>
<dbReference type="GO" id="GO:0003677">
    <property type="term" value="F:DNA binding"/>
    <property type="evidence" value="ECO:0007669"/>
    <property type="project" value="InterPro"/>
</dbReference>
<feature type="compositionally biased region" description="Polar residues" evidence="10">
    <location>
        <begin position="68"/>
        <end position="79"/>
    </location>
</feature>
<evidence type="ECO:0000256" key="7">
    <source>
        <dbReference type="ARBA" id="ARBA00059984"/>
    </source>
</evidence>
<proteinExistence type="predicted"/>
<dbReference type="Pfam" id="PF04383">
    <property type="entry name" value="KilA-N"/>
    <property type="match status" value="1"/>
</dbReference>
<accession>A0A0F2M7V6</accession>
<dbReference type="InterPro" id="IPR003163">
    <property type="entry name" value="Tscrpt_reg_HTH_APSES-type"/>
</dbReference>
<dbReference type="OrthoDB" id="6718656at2759"/>
<evidence type="ECO:0000313" key="12">
    <source>
        <dbReference type="EMBL" id="KJR84905.1"/>
    </source>
</evidence>
<dbReference type="SUPFAM" id="SSF54616">
    <property type="entry name" value="DNA-binding domain of Mlu1-box binding protein MBP1"/>
    <property type="match status" value="1"/>
</dbReference>
<feature type="domain" description="HTH APSES-type" evidence="11">
    <location>
        <begin position="134"/>
        <end position="242"/>
    </location>
</feature>
<dbReference type="PANTHER" id="PTHR43828:SF3">
    <property type="entry name" value="CHROMO DOMAIN-CONTAINING PROTEIN"/>
    <property type="match status" value="1"/>
</dbReference>
<dbReference type="InterPro" id="IPR018004">
    <property type="entry name" value="KilA/APSES_HTH"/>
</dbReference>
<evidence type="ECO:0000259" key="11">
    <source>
        <dbReference type="PROSITE" id="PS51299"/>
    </source>
</evidence>
<dbReference type="AlphaFoldDB" id="A0A0F2M7V6"/>
<organism evidence="12 13">
    <name type="scientific">Sporothrix schenckii 1099-18</name>
    <dbReference type="NCBI Taxonomy" id="1397361"/>
    <lineage>
        <taxon>Eukaryota</taxon>
        <taxon>Fungi</taxon>
        <taxon>Dikarya</taxon>
        <taxon>Ascomycota</taxon>
        <taxon>Pezizomycotina</taxon>
        <taxon>Sordariomycetes</taxon>
        <taxon>Sordariomycetidae</taxon>
        <taxon>Ophiostomatales</taxon>
        <taxon>Ophiostomataceae</taxon>
        <taxon>Sporothrix</taxon>
    </lineage>
</organism>
<keyword evidence="5" id="KW-0539">Nucleus</keyword>
<evidence type="ECO:0000256" key="10">
    <source>
        <dbReference type="SAM" id="MobiDB-lite"/>
    </source>
</evidence>